<gene>
    <name evidence="2" type="ORF">MF646_17035</name>
</gene>
<feature type="transmembrane region" description="Helical" evidence="1">
    <location>
        <begin position="73"/>
        <end position="94"/>
    </location>
</feature>
<feature type="transmembrane region" description="Helical" evidence="1">
    <location>
        <begin position="42"/>
        <end position="61"/>
    </location>
</feature>
<protein>
    <submittedName>
        <fullName evidence="2">Uncharacterized protein</fullName>
    </submittedName>
</protein>
<keyword evidence="1" id="KW-0812">Transmembrane</keyword>
<feature type="transmembrane region" description="Helical" evidence="1">
    <location>
        <begin position="12"/>
        <end position="30"/>
    </location>
</feature>
<keyword evidence="3" id="KW-1185">Reference proteome</keyword>
<dbReference type="RefSeq" id="WP_250097712.1">
    <property type="nucleotide sequence ID" value="NZ_JAKRYL010000020.1"/>
</dbReference>
<dbReference type="Proteomes" id="UP001139150">
    <property type="component" value="Unassembled WGS sequence"/>
</dbReference>
<comment type="caution">
    <text evidence="2">The sequence shown here is derived from an EMBL/GenBank/DDBJ whole genome shotgun (WGS) entry which is preliminary data.</text>
</comment>
<sequence>MQLEKRLILARQLRISVLIVIAVALAMDYFPGLTGGLIGRNLVFVILGFCFVAAVVAELLIPRKEHRKVNVPLFEHDLFFIFYVVAVIGLLTLLGGQSQIGLHFTHPVLWVFVVYALIKWNLDRKQARKEQE</sequence>
<dbReference type="EMBL" id="JAKRYL010000020">
    <property type="protein sequence ID" value="MCL7748825.1"/>
    <property type="molecule type" value="Genomic_DNA"/>
</dbReference>
<feature type="transmembrane region" description="Helical" evidence="1">
    <location>
        <begin position="100"/>
        <end position="118"/>
    </location>
</feature>
<dbReference type="AlphaFoldDB" id="A0A9X2I9M4"/>
<name>A0A9X2I9M4_9BACI</name>
<organism evidence="2 3">
    <name type="scientific">Halalkalibacter alkaliphilus</name>
    <dbReference type="NCBI Taxonomy" id="2917993"/>
    <lineage>
        <taxon>Bacteria</taxon>
        <taxon>Bacillati</taxon>
        <taxon>Bacillota</taxon>
        <taxon>Bacilli</taxon>
        <taxon>Bacillales</taxon>
        <taxon>Bacillaceae</taxon>
        <taxon>Halalkalibacter</taxon>
    </lineage>
</organism>
<keyword evidence="1" id="KW-1133">Transmembrane helix</keyword>
<evidence type="ECO:0000313" key="3">
    <source>
        <dbReference type="Proteomes" id="UP001139150"/>
    </source>
</evidence>
<evidence type="ECO:0000256" key="1">
    <source>
        <dbReference type="SAM" id="Phobius"/>
    </source>
</evidence>
<proteinExistence type="predicted"/>
<keyword evidence="1" id="KW-0472">Membrane</keyword>
<reference evidence="2" key="1">
    <citation type="submission" date="2022-02" db="EMBL/GenBank/DDBJ databases">
        <title>Halalkalibacter sp. nov. isolated from Lonar Lake, India.</title>
        <authorList>
            <person name="Joshi A."/>
            <person name="Thite S."/>
            <person name="Lodha T."/>
        </authorList>
    </citation>
    <scope>NUCLEOTIDE SEQUENCE</scope>
    <source>
        <strain evidence="2">MEB205</strain>
    </source>
</reference>
<evidence type="ECO:0000313" key="2">
    <source>
        <dbReference type="EMBL" id="MCL7748825.1"/>
    </source>
</evidence>
<accession>A0A9X2I9M4</accession>